<dbReference type="PANTHER" id="PTHR36112:SF1">
    <property type="entry name" value="RIBOSOMAL RNA SMALL SUBUNIT METHYLTRANSFERASE J"/>
    <property type="match status" value="1"/>
</dbReference>
<dbReference type="EC" id="2.1.1.242" evidence="1"/>
<keyword evidence="1 2" id="KW-0489">Methyltransferase</keyword>
<dbReference type="HAMAP" id="MF_01523">
    <property type="entry name" value="16SrRNA_methyltr_J"/>
    <property type="match status" value="1"/>
</dbReference>
<dbReference type="InterPro" id="IPR029063">
    <property type="entry name" value="SAM-dependent_MTases_sf"/>
</dbReference>
<keyword evidence="3" id="KW-1185">Reference proteome</keyword>
<comment type="similarity">
    <text evidence="1">Belongs to the methyltransferase superfamily. RsmJ family.</text>
</comment>
<dbReference type="AlphaFoldDB" id="A0A840MPT9"/>
<dbReference type="Pfam" id="PF04445">
    <property type="entry name" value="SAM_MT"/>
    <property type="match status" value="1"/>
</dbReference>
<keyword evidence="1" id="KW-0698">rRNA processing</keyword>
<dbReference type="Proteomes" id="UP000575898">
    <property type="component" value="Unassembled WGS sequence"/>
</dbReference>
<organism evidence="2 3">
    <name type="scientific">Chitinivorax tropicus</name>
    <dbReference type="NCBI Taxonomy" id="714531"/>
    <lineage>
        <taxon>Bacteria</taxon>
        <taxon>Pseudomonadati</taxon>
        <taxon>Pseudomonadota</taxon>
        <taxon>Betaproteobacteria</taxon>
        <taxon>Chitinivorax</taxon>
    </lineage>
</organism>
<evidence type="ECO:0000313" key="2">
    <source>
        <dbReference type="EMBL" id="MBB5019109.1"/>
    </source>
</evidence>
<evidence type="ECO:0000256" key="1">
    <source>
        <dbReference type="HAMAP-Rule" id="MF_01523"/>
    </source>
</evidence>
<dbReference type="EMBL" id="JACHHY010000014">
    <property type="protein sequence ID" value="MBB5019109.1"/>
    <property type="molecule type" value="Genomic_DNA"/>
</dbReference>
<dbReference type="InterPro" id="IPR007536">
    <property type="entry name" value="16SrRNA_methylTrfase_J"/>
</dbReference>
<protein>
    <recommendedName>
        <fullName evidence="1">Ribosomal RNA small subunit methyltransferase J</fullName>
        <ecNumber evidence="1">2.1.1.242</ecNumber>
    </recommendedName>
    <alternativeName>
        <fullName evidence="1">16S rRNA m2G1516 methyltransferase</fullName>
    </alternativeName>
    <alternativeName>
        <fullName evidence="1">rRNA (guanine-N(2)-)-methyltransferase</fullName>
    </alternativeName>
</protein>
<feature type="binding site" evidence="1">
    <location>
        <position position="176"/>
    </location>
    <ligand>
        <name>S-adenosyl-L-methionine</name>
        <dbReference type="ChEBI" id="CHEBI:59789"/>
    </ligand>
</feature>
<evidence type="ECO:0000313" key="3">
    <source>
        <dbReference type="Proteomes" id="UP000575898"/>
    </source>
</evidence>
<keyword evidence="1 2" id="KW-0808">Transferase</keyword>
<dbReference type="PANTHER" id="PTHR36112">
    <property type="entry name" value="RIBOSOMAL RNA SMALL SUBUNIT METHYLTRANSFERASE J"/>
    <property type="match status" value="1"/>
</dbReference>
<feature type="binding site" evidence="1">
    <location>
        <begin position="105"/>
        <end position="106"/>
    </location>
    <ligand>
        <name>S-adenosyl-L-methionine</name>
        <dbReference type="ChEBI" id="CHEBI:59789"/>
    </ligand>
</feature>
<reference evidence="2 3" key="1">
    <citation type="submission" date="2020-08" db="EMBL/GenBank/DDBJ databases">
        <title>Genomic Encyclopedia of Type Strains, Phase IV (KMG-IV): sequencing the most valuable type-strain genomes for metagenomic binning, comparative biology and taxonomic classification.</title>
        <authorList>
            <person name="Goeker M."/>
        </authorList>
    </citation>
    <scope>NUCLEOTIDE SEQUENCE [LARGE SCALE GENOMIC DNA]</scope>
    <source>
        <strain evidence="2 3">DSM 27165</strain>
    </source>
</reference>
<name>A0A840MPT9_9PROT</name>
<feature type="binding site" evidence="1">
    <location>
        <begin position="121"/>
        <end position="122"/>
    </location>
    <ligand>
        <name>S-adenosyl-L-methionine</name>
        <dbReference type="ChEBI" id="CHEBI:59789"/>
    </ligand>
</feature>
<dbReference type="SUPFAM" id="SSF53335">
    <property type="entry name" value="S-adenosyl-L-methionine-dependent methyltransferases"/>
    <property type="match status" value="1"/>
</dbReference>
<proteinExistence type="inferred from homology"/>
<keyword evidence="1" id="KW-0963">Cytoplasm</keyword>
<comment type="caution">
    <text evidence="2">The sequence shown here is derived from an EMBL/GenBank/DDBJ whole genome shotgun (WGS) entry which is preliminary data.</text>
</comment>
<dbReference type="Gene3D" id="3.40.50.150">
    <property type="entry name" value="Vaccinia Virus protein VP39"/>
    <property type="match status" value="1"/>
</dbReference>
<dbReference type="GO" id="GO:0008990">
    <property type="term" value="F:rRNA (guanine-N2-)-methyltransferase activity"/>
    <property type="evidence" value="ECO:0007669"/>
    <property type="project" value="UniProtKB-UniRule"/>
</dbReference>
<dbReference type="RefSeq" id="WP_184039411.1">
    <property type="nucleotide sequence ID" value="NZ_JACHHY010000014.1"/>
</dbReference>
<comment type="caution">
    <text evidence="1">Lacks conserved residue(s) required for the propagation of feature annotation.</text>
</comment>
<gene>
    <name evidence="1" type="primary">rsmJ</name>
    <name evidence="2" type="ORF">HNQ59_002407</name>
</gene>
<dbReference type="CDD" id="cd02440">
    <property type="entry name" value="AdoMet_MTases"/>
    <property type="match status" value="1"/>
</dbReference>
<dbReference type="GO" id="GO:0005737">
    <property type="term" value="C:cytoplasm"/>
    <property type="evidence" value="ECO:0007669"/>
    <property type="project" value="UniProtKB-SubCell"/>
</dbReference>
<sequence>MNIVVVMAEAVDPNAAQQLAEELALPFAATAPEGCRYALTLTADRLELRTLGKGAPGPIYVDFVEGANAHRRKFGGGRGQLLPKAAGLKGDYLPQVVDATAGLGRDAFVLATLGCQVTLLERSPIAFALLRDGLQRATQTTEVAGIAARMQLVHTEASQWLAGLADDQKPDVVVVDPMFPDRGKAALAKKEMQAFQALIGDDLDAEILLKAALQAAKRRVIVKRPRLAENIAGPKPNTQIIGQSTRFDVYVNTQAAGTA</sequence>
<accession>A0A840MPT9</accession>
<comment type="subcellular location">
    <subcellularLocation>
        <location evidence="1">Cytoplasm</location>
    </subcellularLocation>
</comment>
<comment type="function">
    <text evidence="1">Specifically methylates the guanosine in position 1516 of 16S rRNA.</text>
</comment>
<keyword evidence="1" id="KW-0949">S-adenosyl-L-methionine</keyword>
<comment type="catalytic activity">
    <reaction evidence="1">
        <text>guanosine(1516) in 16S rRNA + S-adenosyl-L-methionine = N(2)-methylguanosine(1516) in 16S rRNA + S-adenosyl-L-homocysteine + H(+)</text>
        <dbReference type="Rhea" id="RHEA:43220"/>
        <dbReference type="Rhea" id="RHEA-COMP:10412"/>
        <dbReference type="Rhea" id="RHEA-COMP:10413"/>
        <dbReference type="ChEBI" id="CHEBI:15378"/>
        <dbReference type="ChEBI" id="CHEBI:57856"/>
        <dbReference type="ChEBI" id="CHEBI:59789"/>
        <dbReference type="ChEBI" id="CHEBI:74269"/>
        <dbReference type="ChEBI" id="CHEBI:74481"/>
        <dbReference type="EC" id="2.1.1.242"/>
    </reaction>
</comment>